<evidence type="ECO:0000256" key="1">
    <source>
        <dbReference type="SAM" id="Phobius"/>
    </source>
</evidence>
<proteinExistence type="predicted"/>
<name>A0ABU2BPS7_9ACTN</name>
<feature type="transmembrane region" description="Helical" evidence="1">
    <location>
        <begin position="40"/>
        <end position="62"/>
    </location>
</feature>
<dbReference type="EMBL" id="JAVDYG010000001">
    <property type="protein sequence ID" value="MDR7360631.1"/>
    <property type="molecule type" value="Genomic_DNA"/>
</dbReference>
<evidence type="ECO:0008006" key="4">
    <source>
        <dbReference type="Google" id="ProtNLM"/>
    </source>
</evidence>
<keyword evidence="1" id="KW-0812">Transmembrane</keyword>
<evidence type="ECO:0000313" key="2">
    <source>
        <dbReference type="EMBL" id="MDR7360631.1"/>
    </source>
</evidence>
<dbReference type="Proteomes" id="UP001183648">
    <property type="component" value="Unassembled WGS sequence"/>
</dbReference>
<sequence>MDSHNLFFTRATAYWLRAEYALALAVAVVLAVLHLGEIRWLSFIGLFLYIDLIGYLPGAVAFRRSPDGRVPLAYYRLYNVMHSHLSAALVAGVWCLVVGPEWALLALPIHQCGDRALFGNFQKPYGLSFEPATHPAYQELVNRYDQPDPARPPDRAVVRTAA</sequence>
<accession>A0ABU2BPS7</accession>
<evidence type="ECO:0000313" key="3">
    <source>
        <dbReference type="Proteomes" id="UP001183648"/>
    </source>
</evidence>
<reference evidence="2 3" key="1">
    <citation type="submission" date="2023-07" db="EMBL/GenBank/DDBJ databases">
        <title>Sequencing the genomes of 1000 actinobacteria strains.</title>
        <authorList>
            <person name="Klenk H.-P."/>
        </authorList>
    </citation>
    <scope>NUCLEOTIDE SEQUENCE [LARGE SCALE GENOMIC DNA]</scope>
    <source>
        <strain evidence="2 3">DSM 19426</strain>
    </source>
</reference>
<protein>
    <recommendedName>
        <fullName evidence="4">Integral membrane protein</fullName>
    </recommendedName>
</protein>
<keyword evidence="3" id="KW-1185">Reference proteome</keyword>
<keyword evidence="1" id="KW-1133">Transmembrane helix</keyword>
<gene>
    <name evidence="2" type="ORF">J2S63_000184</name>
</gene>
<feature type="transmembrane region" description="Helical" evidence="1">
    <location>
        <begin position="12"/>
        <end position="33"/>
    </location>
</feature>
<feature type="transmembrane region" description="Helical" evidence="1">
    <location>
        <begin position="82"/>
        <end position="107"/>
    </location>
</feature>
<organism evidence="2 3">
    <name type="scientific">Nocardioides marmoribigeumensis</name>
    <dbReference type="NCBI Taxonomy" id="433649"/>
    <lineage>
        <taxon>Bacteria</taxon>
        <taxon>Bacillati</taxon>
        <taxon>Actinomycetota</taxon>
        <taxon>Actinomycetes</taxon>
        <taxon>Propionibacteriales</taxon>
        <taxon>Nocardioidaceae</taxon>
        <taxon>Nocardioides</taxon>
    </lineage>
</organism>
<keyword evidence="1" id="KW-0472">Membrane</keyword>
<comment type="caution">
    <text evidence="2">The sequence shown here is derived from an EMBL/GenBank/DDBJ whole genome shotgun (WGS) entry which is preliminary data.</text>
</comment>
<dbReference type="RefSeq" id="WP_310297379.1">
    <property type="nucleotide sequence ID" value="NZ_BAAAPS010000011.1"/>
</dbReference>